<dbReference type="PROSITE" id="PS51257">
    <property type="entry name" value="PROKAR_LIPOPROTEIN"/>
    <property type="match status" value="1"/>
</dbReference>
<evidence type="ECO:0008006" key="3">
    <source>
        <dbReference type="Google" id="ProtNLM"/>
    </source>
</evidence>
<dbReference type="Proteomes" id="UP000310168">
    <property type="component" value="Unassembled WGS sequence"/>
</dbReference>
<sequence length="125" mass="14285">MKKQIKLIKLFLMIFIVISLISCKNVVNSVKGKTYANEQSASIVAFKGKIAYIMMGGMDIGEVELAAKYKNKLVYVKENIDYYYIFILEGNTLYGRYMPLYQIGYMGGIKNIEIDDSFIPLKLVK</sequence>
<dbReference type="RefSeq" id="WP_137997126.1">
    <property type="nucleotide sequence ID" value="NZ_SJDU01000003.1"/>
</dbReference>
<evidence type="ECO:0000313" key="1">
    <source>
        <dbReference type="EMBL" id="TKZ36398.1"/>
    </source>
</evidence>
<dbReference type="EMBL" id="SJDU01000003">
    <property type="protein sequence ID" value="TKZ36398.1"/>
    <property type="molecule type" value="Genomic_DNA"/>
</dbReference>
<gene>
    <name evidence="1" type="ORF">EZH24_00225</name>
</gene>
<accession>A0ABY2TVL3</accession>
<keyword evidence="2" id="KW-1185">Reference proteome</keyword>
<name>A0ABY2TVL3_9SPIR</name>
<comment type="caution">
    <text evidence="1">The sequence shown here is derived from an EMBL/GenBank/DDBJ whole genome shotgun (WGS) entry which is preliminary data.</text>
</comment>
<proteinExistence type="predicted"/>
<reference evidence="1 2" key="1">
    <citation type="journal article" date="2019" name="Anaerobe">
        <title>Brachyspira catarrhinii sp. nov., an anaerobic intestinal spirochaete isolated from vervet monkeys may have been misidentified as Brachyspira aalborgi in previous studies.</title>
        <authorList>
            <person name="Phillips N.D."/>
            <person name="La T."/>
            <person name="Hampson D.J."/>
        </authorList>
    </citation>
    <scope>NUCLEOTIDE SEQUENCE [LARGE SCALE GENOMIC DNA]</scope>
    <source>
        <strain evidence="1 2">Z12</strain>
    </source>
</reference>
<protein>
    <recommendedName>
        <fullName evidence="3">DUF3221 domain-containing protein</fullName>
    </recommendedName>
</protein>
<evidence type="ECO:0000313" key="2">
    <source>
        <dbReference type="Proteomes" id="UP000310168"/>
    </source>
</evidence>
<organism evidence="1 2">
    <name type="scientific">Brachyspira catarrhinii</name>
    <dbReference type="NCBI Taxonomy" id="2528966"/>
    <lineage>
        <taxon>Bacteria</taxon>
        <taxon>Pseudomonadati</taxon>
        <taxon>Spirochaetota</taxon>
        <taxon>Spirochaetia</taxon>
        <taxon>Brachyspirales</taxon>
        <taxon>Brachyspiraceae</taxon>
        <taxon>Brachyspira</taxon>
    </lineage>
</organism>